<feature type="domain" description="HhH-GPD" evidence="14">
    <location>
        <begin position="46"/>
        <end position="197"/>
    </location>
</feature>
<dbReference type="InterPro" id="IPR023170">
    <property type="entry name" value="HhH_base_excis_C"/>
</dbReference>
<comment type="caution">
    <text evidence="15">The sequence shown here is derived from an EMBL/GenBank/DDBJ whole genome shotgun (WGS) entry which is preliminary data.</text>
</comment>
<keyword evidence="16" id="KW-1185">Reference proteome</keyword>
<keyword evidence="7 13" id="KW-0227">DNA damage</keyword>
<dbReference type="PANTHER" id="PTHR42944:SF1">
    <property type="entry name" value="ADENINE DNA GLYCOSYLASE"/>
    <property type="match status" value="1"/>
</dbReference>
<dbReference type="EC" id="3.2.2.31" evidence="3 13"/>
<dbReference type="SUPFAM" id="SSF55811">
    <property type="entry name" value="Nudix"/>
    <property type="match status" value="1"/>
</dbReference>
<keyword evidence="9 13" id="KW-0408">Iron</keyword>
<comment type="catalytic activity">
    <reaction evidence="1 13">
        <text>Hydrolyzes free adenine bases from 7,8-dihydro-8-oxoguanine:adenine mismatched double-stranded DNA, leaving an apurinic site.</text>
        <dbReference type="EC" id="3.2.2.31"/>
    </reaction>
</comment>
<dbReference type="Proteomes" id="UP001519294">
    <property type="component" value="Unassembled WGS sequence"/>
</dbReference>
<dbReference type="Pfam" id="PF14815">
    <property type="entry name" value="NUDIX_4"/>
    <property type="match status" value="1"/>
</dbReference>
<organism evidence="15 16">
    <name type="scientific">Virgibacillus alimentarius</name>
    <dbReference type="NCBI Taxonomy" id="698769"/>
    <lineage>
        <taxon>Bacteria</taxon>
        <taxon>Bacillati</taxon>
        <taxon>Bacillota</taxon>
        <taxon>Bacilli</taxon>
        <taxon>Bacillales</taxon>
        <taxon>Bacillaceae</taxon>
        <taxon>Virgibacillus</taxon>
    </lineage>
</organism>
<comment type="cofactor">
    <cofactor evidence="13">
        <name>[4Fe-4S] cluster</name>
        <dbReference type="ChEBI" id="CHEBI:49883"/>
    </cofactor>
    <text evidence="13">Binds 1 [4Fe-4S] cluster.</text>
</comment>
<evidence type="ECO:0000256" key="1">
    <source>
        <dbReference type="ARBA" id="ARBA00000843"/>
    </source>
</evidence>
<dbReference type="CDD" id="cd00056">
    <property type="entry name" value="ENDO3c"/>
    <property type="match status" value="1"/>
</dbReference>
<dbReference type="CDD" id="cd03431">
    <property type="entry name" value="NUDIX_DNA_Glycosylase_C-MutY"/>
    <property type="match status" value="1"/>
</dbReference>
<evidence type="ECO:0000256" key="5">
    <source>
        <dbReference type="ARBA" id="ARBA00022485"/>
    </source>
</evidence>
<evidence type="ECO:0000259" key="14">
    <source>
        <dbReference type="SMART" id="SM00478"/>
    </source>
</evidence>
<keyword evidence="12 13" id="KW-0326">Glycosidase</keyword>
<evidence type="ECO:0000256" key="12">
    <source>
        <dbReference type="ARBA" id="ARBA00023295"/>
    </source>
</evidence>
<sequence length="356" mass="41485">MQEIALQNIDIHTFQQDLIDWYQANKRDLPWRKDQDPYKIWVSEVMLQQTKVDTVIPYFNRFMVNYPTLKDLAEADQQDVLKAWEGLGYYSRARNLQTAVREVVAIYNGEVPNDPKVLGSLKGVGPYTKGAILSIAFDQPEPAVDGNVMRVLSRVLKIEEDITQQRVKKQFENHVRQLISREDPSSFNQGIMELGALICTPKSPMCMFCPVQKHCQAFAEGMEEELPIKKKAKRQKRIPYIALLIKNSDNQFVIEKRPDQGLLANLWQFPMVQSKNTNIEEAKKQFEEEYGITIEIGEKKGTLKHVFSHLIWELEIYEAEMIQHQSTKNKHLHFAEKRELRSYPFPVSHVNMMKYI</sequence>
<evidence type="ECO:0000256" key="13">
    <source>
        <dbReference type="RuleBase" id="RU365096"/>
    </source>
</evidence>
<evidence type="ECO:0000256" key="8">
    <source>
        <dbReference type="ARBA" id="ARBA00022801"/>
    </source>
</evidence>
<dbReference type="SUPFAM" id="SSF48150">
    <property type="entry name" value="DNA-glycosylase"/>
    <property type="match status" value="1"/>
</dbReference>
<comment type="function">
    <text evidence="13">Adenine glycosylase active on G-A mispairs.</text>
</comment>
<keyword evidence="8 15" id="KW-0378">Hydrolase</keyword>
<evidence type="ECO:0000256" key="7">
    <source>
        <dbReference type="ARBA" id="ARBA00022763"/>
    </source>
</evidence>
<gene>
    <name evidence="15" type="ORF">J2Z81_002940</name>
</gene>
<evidence type="ECO:0000256" key="11">
    <source>
        <dbReference type="ARBA" id="ARBA00023204"/>
    </source>
</evidence>
<dbReference type="GO" id="GO:0016798">
    <property type="term" value="F:hydrolase activity, acting on glycosyl bonds"/>
    <property type="evidence" value="ECO:0007669"/>
    <property type="project" value="UniProtKB-KW"/>
</dbReference>
<keyword evidence="6" id="KW-0479">Metal-binding</keyword>
<evidence type="ECO:0000313" key="15">
    <source>
        <dbReference type="EMBL" id="MBP2258952.1"/>
    </source>
</evidence>
<evidence type="ECO:0000256" key="6">
    <source>
        <dbReference type="ARBA" id="ARBA00022723"/>
    </source>
</evidence>
<keyword evidence="5" id="KW-0004">4Fe-4S</keyword>
<dbReference type="InterPro" id="IPR011257">
    <property type="entry name" value="DNA_glycosylase"/>
</dbReference>
<reference evidence="15 16" key="1">
    <citation type="submission" date="2021-03" db="EMBL/GenBank/DDBJ databases">
        <title>Genomic Encyclopedia of Type Strains, Phase IV (KMG-IV): sequencing the most valuable type-strain genomes for metagenomic binning, comparative biology and taxonomic classification.</title>
        <authorList>
            <person name="Goeker M."/>
        </authorList>
    </citation>
    <scope>NUCLEOTIDE SEQUENCE [LARGE SCALE GENOMIC DNA]</scope>
    <source>
        <strain evidence="15 16">DSM 25790</strain>
    </source>
</reference>
<keyword evidence="11" id="KW-0234">DNA repair</keyword>
<dbReference type="SMART" id="SM00478">
    <property type="entry name" value="ENDO3c"/>
    <property type="match status" value="1"/>
</dbReference>
<keyword evidence="10" id="KW-0411">Iron-sulfur</keyword>
<name>A0ABS4SF21_9BACI</name>
<dbReference type="NCBIfam" id="TIGR01084">
    <property type="entry name" value="mutY"/>
    <property type="match status" value="1"/>
</dbReference>
<evidence type="ECO:0000256" key="10">
    <source>
        <dbReference type="ARBA" id="ARBA00023014"/>
    </source>
</evidence>
<dbReference type="PANTHER" id="PTHR42944">
    <property type="entry name" value="ADENINE DNA GLYCOSYLASE"/>
    <property type="match status" value="1"/>
</dbReference>
<dbReference type="Gene3D" id="3.90.79.10">
    <property type="entry name" value="Nucleoside Triphosphate Pyrophosphohydrolase"/>
    <property type="match status" value="1"/>
</dbReference>
<proteinExistence type="inferred from homology"/>
<dbReference type="InterPro" id="IPR029119">
    <property type="entry name" value="MutY_C"/>
</dbReference>
<dbReference type="Gene3D" id="1.10.340.30">
    <property type="entry name" value="Hypothetical protein, domain 2"/>
    <property type="match status" value="1"/>
</dbReference>
<dbReference type="InterPro" id="IPR003265">
    <property type="entry name" value="HhH-GPD_domain"/>
</dbReference>
<dbReference type="Gene3D" id="1.10.1670.10">
    <property type="entry name" value="Helix-hairpin-Helix base-excision DNA repair enzymes (C-terminal)"/>
    <property type="match status" value="1"/>
</dbReference>
<evidence type="ECO:0000313" key="16">
    <source>
        <dbReference type="Proteomes" id="UP001519294"/>
    </source>
</evidence>
<evidence type="ECO:0000256" key="2">
    <source>
        <dbReference type="ARBA" id="ARBA00008343"/>
    </source>
</evidence>
<dbReference type="RefSeq" id="WP_029271284.1">
    <property type="nucleotide sequence ID" value="NZ_JAGIKX010000043.1"/>
</dbReference>
<dbReference type="Pfam" id="PF00730">
    <property type="entry name" value="HhH-GPD"/>
    <property type="match status" value="1"/>
</dbReference>
<evidence type="ECO:0000256" key="3">
    <source>
        <dbReference type="ARBA" id="ARBA00012045"/>
    </source>
</evidence>
<dbReference type="EMBL" id="JAGIKX010000043">
    <property type="protein sequence ID" value="MBP2258952.1"/>
    <property type="molecule type" value="Genomic_DNA"/>
</dbReference>
<evidence type="ECO:0000256" key="9">
    <source>
        <dbReference type="ARBA" id="ARBA00023004"/>
    </source>
</evidence>
<protein>
    <recommendedName>
        <fullName evidence="4 13">Adenine DNA glycosylase</fullName>
        <ecNumber evidence="3 13">3.2.2.31</ecNumber>
    </recommendedName>
</protein>
<accession>A0ABS4SF21</accession>
<dbReference type="InterPro" id="IPR005760">
    <property type="entry name" value="A/G_AdeGlyc_MutY"/>
</dbReference>
<evidence type="ECO:0000256" key="4">
    <source>
        <dbReference type="ARBA" id="ARBA00022023"/>
    </source>
</evidence>
<dbReference type="InterPro" id="IPR015797">
    <property type="entry name" value="NUDIX_hydrolase-like_dom_sf"/>
</dbReference>
<comment type="similarity">
    <text evidence="2 13">Belongs to the Nth/MutY family.</text>
</comment>
<dbReference type="InterPro" id="IPR044298">
    <property type="entry name" value="MIG/MutY"/>
</dbReference>